<evidence type="ECO:0000259" key="4">
    <source>
        <dbReference type="PROSITE" id="PS50240"/>
    </source>
</evidence>
<evidence type="ECO:0000256" key="3">
    <source>
        <dbReference type="SAM" id="MobiDB-lite"/>
    </source>
</evidence>
<dbReference type="SUPFAM" id="SSF50494">
    <property type="entry name" value="Trypsin-like serine proteases"/>
    <property type="match status" value="1"/>
</dbReference>
<dbReference type="GO" id="GO:0006508">
    <property type="term" value="P:proteolysis"/>
    <property type="evidence" value="ECO:0007669"/>
    <property type="project" value="UniProtKB-KW"/>
</dbReference>
<dbReference type="PROSITE" id="PS50240">
    <property type="entry name" value="TRYPSIN_DOM"/>
    <property type="match status" value="1"/>
</dbReference>
<dbReference type="OrthoDB" id="414661at2759"/>
<dbReference type="AlphaFoldDB" id="A0A1V9XUB0"/>
<comment type="caution">
    <text evidence="5">The sequence shown here is derived from an EMBL/GenBank/DDBJ whole genome shotgun (WGS) entry which is preliminary data.</text>
</comment>
<keyword evidence="2" id="KW-0378">Hydrolase</keyword>
<evidence type="ECO:0000256" key="2">
    <source>
        <dbReference type="RuleBase" id="RU363034"/>
    </source>
</evidence>
<feature type="domain" description="Peptidase S1" evidence="4">
    <location>
        <begin position="178"/>
        <end position="458"/>
    </location>
</feature>
<dbReference type="InterPro" id="IPR033116">
    <property type="entry name" value="TRYPSIN_SER"/>
</dbReference>
<keyword evidence="2" id="KW-0720">Serine protease</keyword>
<reference evidence="5 6" key="1">
    <citation type="journal article" date="2017" name="Gigascience">
        <title>Draft genome of the honey bee ectoparasitic mite, Tropilaelaps mercedesae, is shaped by the parasitic life history.</title>
        <authorList>
            <person name="Dong X."/>
            <person name="Armstrong S.D."/>
            <person name="Xia D."/>
            <person name="Makepeace B.L."/>
            <person name="Darby A.C."/>
            <person name="Kadowaki T."/>
        </authorList>
    </citation>
    <scope>NUCLEOTIDE SEQUENCE [LARGE SCALE GENOMIC DNA]</scope>
    <source>
        <strain evidence="5">Wuxi-XJTLU</strain>
    </source>
</reference>
<organism evidence="5 6">
    <name type="scientific">Tropilaelaps mercedesae</name>
    <dbReference type="NCBI Taxonomy" id="418985"/>
    <lineage>
        <taxon>Eukaryota</taxon>
        <taxon>Metazoa</taxon>
        <taxon>Ecdysozoa</taxon>
        <taxon>Arthropoda</taxon>
        <taxon>Chelicerata</taxon>
        <taxon>Arachnida</taxon>
        <taxon>Acari</taxon>
        <taxon>Parasitiformes</taxon>
        <taxon>Mesostigmata</taxon>
        <taxon>Gamasina</taxon>
        <taxon>Dermanyssoidea</taxon>
        <taxon>Laelapidae</taxon>
        <taxon>Tropilaelaps</taxon>
    </lineage>
</organism>
<dbReference type="PROSITE" id="PS00134">
    <property type="entry name" value="TRYPSIN_HIS"/>
    <property type="match status" value="1"/>
</dbReference>
<keyword evidence="2" id="KW-0645">Protease</keyword>
<dbReference type="PANTHER" id="PTHR24253">
    <property type="entry name" value="TRANSMEMBRANE PROTEASE SERINE"/>
    <property type="match status" value="1"/>
</dbReference>
<dbReference type="Gene3D" id="2.40.10.10">
    <property type="entry name" value="Trypsin-like serine proteases"/>
    <property type="match status" value="1"/>
</dbReference>
<dbReference type="PROSITE" id="PS00135">
    <property type="entry name" value="TRYPSIN_SER"/>
    <property type="match status" value="1"/>
</dbReference>
<dbReference type="Pfam" id="PF00089">
    <property type="entry name" value="Trypsin"/>
    <property type="match status" value="2"/>
</dbReference>
<proteinExistence type="predicted"/>
<dbReference type="EMBL" id="MNPL01003986">
    <property type="protein sequence ID" value="OQR77069.1"/>
    <property type="molecule type" value="Genomic_DNA"/>
</dbReference>
<dbReference type="GO" id="GO:0004252">
    <property type="term" value="F:serine-type endopeptidase activity"/>
    <property type="evidence" value="ECO:0007669"/>
    <property type="project" value="InterPro"/>
</dbReference>
<keyword evidence="1" id="KW-1015">Disulfide bond</keyword>
<evidence type="ECO:0000313" key="5">
    <source>
        <dbReference type="EMBL" id="OQR77069.1"/>
    </source>
</evidence>
<protein>
    <submittedName>
        <fullName evidence="5">Serine proteinase stubble-like</fullName>
    </submittedName>
</protein>
<accession>A0A1V9XUB0</accession>
<gene>
    <name evidence="5" type="ORF">BIW11_07354</name>
</gene>
<dbReference type="PRINTS" id="PR00722">
    <property type="entry name" value="CHYMOTRYPSIN"/>
</dbReference>
<feature type="compositionally biased region" description="Polar residues" evidence="3">
    <location>
        <begin position="95"/>
        <end position="113"/>
    </location>
</feature>
<sequence length="471" mass="52283">MMRSDRTSVVCVITITILSLSFLTSFALEVRIPKITKSTKVRTGSFVQNTTASSAESAPKDSKSKQRKSQTIEDNYNTTVPLLQSNVTMATTIEMSSTPSSAGNGQTSASISTPPHDPVLDVTKRDTAAVVTELPQTTSRFLKTTVESMAFNVNEFNSDLKCGRRPLHQKTRNRIKRIVGGSSATEGEWPWQVIVKEVKYLGTIADYKCGGVLISERHVLTAAHCKPRAFLSTLVAILGQHRLHDKVCSLDNQFLCVFQVACNLMQKCIACQRLLIDAFIIMSNVQQDLQTIPVTRMIVHKNFNEADFDNDLAVLELKFPVDFSDKIVPICLPDLDENFVGQNGFVTGWGKLAHKGGLPKVLQNVKLPIISREKCQQMFMKSGHVKNIHEYFLCAGYDEGKLDACEGDSGGPLSVQRPNGQWVLAGTVSHGIRCAEPNLPGVYMNISYYRPWIERMMALPRMLRSASPFMF</sequence>
<dbReference type="InterPro" id="IPR043504">
    <property type="entry name" value="Peptidase_S1_PA_chymotrypsin"/>
</dbReference>
<dbReference type="InterPro" id="IPR001254">
    <property type="entry name" value="Trypsin_dom"/>
</dbReference>
<name>A0A1V9XUB0_9ACAR</name>
<dbReference type="InterPro" id="IPR018114">
    <property type="entry name" value="TRYPSIN_HIS"/>
</dbReference>
<dbReference type="InterPro" id="IPR009003">
    <property type="entry name" value="Peptidase_S1_PA"/>
</dbReference>
<dbReference type="PANTHER" id="PTHR24253:SF145">
    <property type="entry name" value="SERINE PROTEASE FILZIG"/>
    <property type="match status" value="1"/>
</dbReference>
<evidence type="ECO:0000256" key="1">
    <source>
        <dbReference type="ARBA" id="ARBA00023157"/>
    </source>
</evidence>
<dbReference type="CDD" id="cd00190">
    <property type="entry name" value="Tryp_SPc"/>
    <property type="match status" value="1"/>
</dbReference>
<dbReference type="Proteomes" id="UP000192247">
    <property type="component" value="Unassembled WGS sequence"/>
</dbReference>
<keyword evidence="6" id="KW-1185">Reference proteome</keyword>
<dbReference type="InParanoid" id="A0A1V9XUB0"/>
<evidence type="ECO:0000313" key="6">
    <source>
        <dbReference type="Proteomes" id="UP000192247"/>
    </source>
</evidence>
<dbReference type="SMART" id="SM00020">
    <property type="entry name" value="Tryp_SPc"/>
    <property type="match status" value="1"/>
</dbReference>
<dbReference type="InterPro" id="IPR001314">
    <property type="entry name" value="Peptidase_S1A"/>
</dbReference>
<dbReference type="STRING" id="418985.A0A1V9XUB0"/>
<feature type="region of interest" description="Disordered" evidence="3">
    <location>
        <begin position="95"/>
        <end position="120"/>
    </location>
</feature>
<feature type="region of interest" description="Disordered" evidence="3">
    <location>
        <begin position="50"/>
        <end position="77"/>
    </location>
</feature>